<dbReference type="PANTHER" id="PTHR23023">
    <property type="entry name" value="DIMETHYLANILINE MONOOXYGENASE"/>
    <property type="match status" value="1"/>
</dbReference>
<name>A0ABR1HHC8_9HYPO</name>
<evidence type="ECO:0000256" key="1">
    <source>
        <dbReference type="ARBA" id="ARBA00022630"/>
    </source>
</evidence>
<dbReference type="InterPro" id="IPR050346">
    <property type="entry name" value="FMO-like"/>
</dbReference>
<evidence type="ECO:0008006" key="6">
    <source>
        <dbReference type="Google" id="ProtNLM"/>
    </source>
</evidence>
<evidence type="ECO:0000256" key="2">
    <source>
        <dbReference type="ARBA" id="ARBA00022827"/>
    </source>
</evidence>
<accession>A0ABR1HHC8</accession>
<keyword evidence="2" id="KW-0274">FAD</keyword>
<protein>
    <recommendedName>
        <fullName evidence="6">FAD/NAD(P)-binding domain-containing protein</fullName>
    </recommendedName>
</protein>
<evidence type="ECO:0000256" key="3">
    <source>
        <dbReference type="ARBA" id="ARBA00023002"/>
    </source>
</evidence>
<dbReference type="Pfam" id="PF13450">
    <property type="entry name" value="NAD_binding_8"/>
    <property type="match status" value="1"/>
</dbReference>
<keyword evidence="5" id="KW-1185">Reference proteome</keyword>
<keyword evidence="1" id="KW-0285">Flavoprotein</keyword>
<organism evidence="4 5">
    <name type="scientific">Neonectria punicea</name>
    <dbReference type="NCBI Taxonomy" id="979145"/>
    <lineage>
        <taxon>Eukaryota</taxon>
        <taxon>Fungi</taxon>
        <taxon>Dikarya</taxon>
        <taxon>Ascomycota</taxon>
        <taxon>Pezizomycotina</taxon>
        <taxon>Sordariomycetes</taxon>
        <taxon>Hypocreomycetidae</taxon>
        <taxon>Hypocreales</taxon>
        <taxon>Nectriaceae</taxon>
        <taxon>Neonectria</taxon>
    </lineage>
</organism>
<proteinExistence type="predicted"/>
<dbReference type="EMBL" id="JAZAVJ010000029">
    <property type="protein sequence ID" value="KAK7420491.1"/>
    <property type="molecule type" value="Genomic_DNA"/>
</dbReference>
<comment type="caution">
    <text evidence="4">The sequence shown here is derived from an EMBL/GenBank/DDBJ whole genome shotgun (WGS) entry which is preliminary data.</text>
</comment>
<keyword evidence="3" id="KW-0560">Oxidoreductase</keyword>
<gene>
    <name evidence="4" type="ORF">QQX98_002689</name>
</gene>
<evidence type="ECO:0000313" key="5">
    <source>
        <dbReference type="Proteomes" id="UP001498476"/>
    </source>
</evidence>
<dbReference type="Proteomes" id="UP001498476">
    <property type="component" value="Unassembled WGS sequence"/>
</dbReference>
<evidence type="ECO:0000313" key="4">
    <source>
        <dbReference type="EMBL" id="KAK7420491.1"/>
    </source>
</evidence>
<dbReference type="InterPro" id="IPR036188">
    <property type="entry name" value="FAD/NAD-bd_sf"/>
</dbReference>
<sequence length="613" mass="68219">MSPSRTDEKTRLDFAIIGAGWYGLTAANTLLKLQPGVKLAVFDKYDTVGGTWSKDRIYPNLVAQVEFGYFVSMQAFTYFDVSKYKLINVGNQNYPSTPMPADGKLGNNLVSGDMIWRYLDKYAQDNDLKRHIRFNSWVSKVERNPVGGWLVTANGQTVEADKVICAAGITTQANKPGFPIADDAIPVLHAVDIAKNVDNFKKPENEHFVLLGAAKSAYDAAYLLSTLGKKITWVIRDTGSGPMPIMPSKMLGKNTITIGANRLATYLSPSLMTTDTWLGSFFHRTVLGRWLTKASWGYVSSQANKAAGFGGKAGKVEGLKPQIEDNSCFWCESSIGLITMEDFWSTLKKADIRIVRDSVASADKAGVTLKKTGERIDANYVIYATGWGDHFDFFSPELKEELGIPPYGDATVPSKPGIKMDPWYFHDKAADQVLARKIPFLAAGPKDLNGWKREAGRIVTTRRWRLYNRVVPLSLASDGDRSLVVLGQIHTTQTPTISEVQSLWAVAYMLGDIDLPQDEDEMVREICEWNAWTRRRYGAVGERYPYALFDWISYLDRLLGDLGVKSQRNGNALVDFFKPYGPKSYQGVVDEYMAIRPKKTKGKVGAGSDQFSE</sequence>
<dbReference type="SUPFAM" id="SSF51905">
    <property type="entry name" value="FAD/NAD(P)-binding domain"/>
    <property type="match status" value="2"/>
</dbReference>
<reference evidence="4 5" key="1">
    <citation type="journal article" date="2025" name="Microbiol. Resour. Announc.">
        <title>Draft genome sequences for Neonectria magnoliae and Neonectria punicea, canker pathogens of Liriodendron tulipifera and Acer saccharum in West Virginia.</title>
        <authorList>
            <person name="Petronek H.M."/>
            <person name="Kasson M.T."/>
            <person name="Metheny A.M."/>
            <person name="Stauder C.M."/>
            <person name="Lovett B."/>
            <person name="Lynch S.C."/>
            <person name="Garnas J.R."/>
            <person name="Kasson L.R."/>
            <person name="Stajich J.E."/>
        </authorList>
    </citation>
    <scope>NUCLEOTIDE SEQUENCE [LARGE SCALE GENOMIC DNA]</scope>
    <source>
        <strain evidence="4 5">NRRL 64653</strain>
    </source>
</reference>
<dbReference type="Pfam" id="PF13738">
    <property type="entry name" value="Pyr_redox_3"/>
    <property type="match status" value="1"/>
</dbReference>
<dbReference type="Gene3D" id="3.50.50.60">
    <property type="entry name" value="FAD/NAD(P)-binding domain"/>
    <property type="match status" value="2"/>
</dbReference>